<accession>A0A5D2EYS2</accession>
<gene>
    <name evidence="1" type="ORF">ES288_A10G092800v1</name>
</gene>
<keyword evidence="2" id="KW-1185">Reference proteome</keyword>
<protein>
    <submittedName>
        <fullName evidence="1">Uncharacterized protein</fullName>
    </submittedName>
</protein>
<dbReference type="EMBL" id="CM017697">
    <property type="protein sequence ID" value="TYG98129.1"/>
    <property type="molecule type" value="Genomic_DNA"/>
</dbReference>
<name>A0A5D2EYS2_GOSDA</name>
<sequence length="71" mass="8032">MKEIPTFTIQPINTLKSPSQASISMKEIRTPMARFRRCGETAVQKKPLVEAMRGNYSWDQSVVALAHSRDP</sequence>
<proteinExistence type="predicted"/>
<reference evidence="1 2" key="1">
    <citation type="submission" date="2019-06" db="EMBL/GenBank/DDBJ databases">
        <title>WGS assembly of Gossypium darwinii.</title>
        <authorList>
            <person name="Chen Z.J."/>
            <person name="Sreedasyam A."/>
            <person name="Ando A."/>
            <person name="Song Q."/>
            <person name="De L."/>
            <person name="Hulse-Kemp A."/>
            <person name="Ding M."/>
            <person name="Ye W."/>
            <person name="Kirkbride R."/>
            <person name="Jenkins J."/>
            <person name="Plott C."/>
            <person name="Lovell J."/>
            <person name="Lin Y.-M."/>
            <person name="Vaughn R."/>
            <person name="Liu B."/>
            <person name="Li W."/>
            <person name="Simpson S."/>
            <person name="Scheffler B."/>
            <person name="Saski C."/>
            <person name="Grover C."/>
            <person name="Hu G."/>
            <person name="Conover J."/>
            <person name="Carlson J."/>
            <person name="Shu S."/>
            <person name="Boston L."/>
            <person name="Williams M."/>
            <person name="Peterson D."/>
            <person name="Mcgee K."/>
            <person name="Jones D."/>
            <person name="Wendel J."/>
            <person name="Stelly D."/>
            <person name="Grimwood J."/>
            <person name="Schmutz J."/>
        </authorList>
    </citation>
    <scope>NUCLEOTIDE SEQUENCE [LARGE SCALE GENOMIC DNA]</scope>
    <source>
        <strain evidence="1">1808015.09</strain>
    </source>
</reference>
<dbReference type="AlphaFoldDB" id="A0A5D2EYS2"/>
<evidence type="ECO:0000313" key="2">
    <source>
        <dbReference type="Proteomes" id="UP000323506"/>
    </source>
</evidence>
<organism evidence="1 2">
    <name type="scientific">Gossypium darwinii</name>
    <name type="common">Darwin's cotton</name>
    <name type="synonym">Gossypium barbadense var. darwinii</name>
    <dbReference type="NCBI Taxonomy" id="34276"/>
    <lineage>
        <taxon>Eukaryota</taxon>
        <taxon>Viridiplantae</taxon>
        <taxon>Streptophyta</taxon>
        <taxon>Embryophyta</taxon>
        <taxon>Tracheophyta</taxon>
        <taxon>Spermatophyta</taxon>
        <taxon>Magnoliopsida</taxon>
        <taxon>eudicotyledons</taxon>
        <taxon>Gunneridae</taxon>
        <taxon>Pentapetalae</taxon>
        <taxon>rosids</taxon>
        <taxon>malvids</taxon>
        <taxon>Malvales</taxon>
        <taxon>Malvaceae</taxon>
        <taxon>Malvoideae</taxon>
        <taxon>Gossypium</taxon>
    </lineage>
</organism>
<dbReference type="Proteomes" id="UP000323506">
    <property type="component" value="Chromosome A10"/>
</dbReference>
<evidence type="ECO:0000313" key="1">
    <source>
        <dbReference type="EMBL" id="TYG98129.1"/>
    </source>
</evidence>